<name>A0ABU3N6S3_9SPHN</name>
<evidence type="ECO:0000256" key="1">
    <source>
        <dbReference type="SAM" id="MobiDB-lite"/>
    </source>
</evidence>
<comment type="caution">
    <text evidence="2">The sequence shown here is derived from an EMBL/GenBank/DDBJ whole genome shotgun (WGS) entry which is preliminary data.</text>
</comment>
<protein>
    <submittedName>
        <fullName evidence="2">Uncharacterized protein</fullName>
    </submittedName>
</protein>
<dbReference type="EMBL" id="JALMLT010000004">
    <property type="protein sequence ID" value="MDT8760230.1"/>
    <property type="molecule type" value="Genomic_DNA"/>
</dbReference>
<feature type="region of interest" description="Disordered" evidence="1">
    <location>
        <begin position="189"/>
        <end position="209"/>
    </location>
</feature>
<accession>A0ABU3N6S3</accession>
<proteinExistence type="predicted"/>
<dbReference type="SUPFAM" id="SSF53756">
    <property type="entry name" value="UDP-Glycosyltransferase/glycogen phosphorylase"/>
    <property type="match status" value="1"/>
</dbReference>
<feature type="compositionally biased region" description="Basic and acidic residues" evidence="1">
    <location>
        <begin position="196"/>
        <end position="209"/>
    </location>
</feature>
<organism evidence="2">
    <name type="scientific">Sphingomonas psychrotolerans</name>
    <dbReference type="NCBI Taxonomy" id="1327635"/>
    <lineage>
        <taxon>Bacteria</taxon>
        <taxon>Pseudomonadati</taxon>
        <taxon>Pseudomonadota</taxon>
        <taxon>Alphaproteobacteria</taxon>
        <taxon>Sphingomonadales</taxon>
        <taxon>Sphingomonadaceae</taxon>
        <taxon>Sphingomonas</taxon>
    </lineage>
</organism>
<reference evidence="2" key="1">
    <citation type="submission" date="2022-04" db="EMBL/GenBank/DDBJ databases">
        <title>Tomato heritable bacteria conferring resistance against bacterial wilt.</title>
        <authorList>
            <person name="Yin J."/>
        </authorList>
    </citation>
    <scope>NUCLEOTIDE SEQUENCE</scope>
    <source>
        <strain evidence="2">Cra20</strain>
    </source>
</reference>
<sequence length="209" mass="22719">MPSRPRQDQQRSRAAGSSEGHQAVVRRWLRILRSLLDGFVAIAVPMLAEIERDLAVPEGKVTVIPDPALSEGELHKLAGARSARDAQAGCRYLTAGRLAAQKNQMLLLEALARQAWAQDPLVSMERLIGYEQFGVLAPPGNPDALSEAVGAARHVRPDPVAMQRLAAGFTLESSGRLCLSRLAALTTDSRRRRQEKMRGNVRESRGGGV</sequence>
<evidence type="ECO:0000313" key="2">
    <source>
        <dbReference type="EMBL" id="MDT8760230.1"/>
    </source>
</evidence>
<gene>
    <name evidence="2" type="ORF">MZO42_16135</name>
</gene>